<keyword evidence="2 4" id="KW-0238">DNA-binding</keyword>
<feature type="domain" description="HTH tetR-type" evidence="5">
    <location>
        <begin position="2"/>
        <end position="62"/>
    </location>
</feature>
<protein>
    <submittedName>
        <fullName evidence="6">TetR family transcriptional regulator</fullName>
    </submittedName>
</protein>
<dbReference type="KEGG" id="pary:A4V02_03590"/>
<dbReference type="GeneID" id="65535927"/>
<dbReference type="Pfam" id="PF00440">
    <property type="entry name" value="TetR_N"/>
    <property type="match status" value="1"/>
</dbReference>
<dbReference type="GO" id="GO:0003677">
    <property type="term" value="F:DNA binding"/>
    <property type="evidence" value="ECO:0007669"/>
    <property type="project" value="UniProtKB-UniRule"/>
</dbReference>
<dbReference type="SUPFAM" id="SSF46689">
    <property type="entry name" value="Homeodomain-like"/>
    <property type="match status" value="1"/>
</dbReference>
<dbReference type="RefSeq" id="WP_068960261.1">
    <property type="nucleotide sequence ID" value="NZ_CAJTAP010000057.1"/>
</dbReference>
<dbReference type="PROSITE" id="PS50977">
    <property type="entry name" value="HTH_TETR_2"/>
    <property type="match status" value="1"/>
</dbReference>
<evidence type="ECO:0000313" key="6">
    <source>
        <dbReference type="EMBL" id="ANU62893.1"/>
    </source>
</evidence>
<dbReference type="Gene3D" id="1.10.357.10">
    <property type="entry name" value="Tetracycline Repressor, domain 2"/>
    <property type="match status" value="1"/>
</dbReference>
<keyword evidence="3" id="KW-0804">Transcription</keyword>
<proteinExistence type="predicted"/>
<evidence type="ECO:0000256" key="2">
    <source>
        <dbReference type="ARBA" id="ARBA00023125"/>
    </source>
</evidence>
<sequence>MITNREEVLENALRVFAKMNYEKASQVEIGKACGLTKAGLVYYYPIKLDLFVAVIDKYVFGMQSVANKFRFKAATLSEFIEQYIKGVEQTMRKLISLLDDGNNPAGCSFNFYYYHLMMQVRLYYPDVEEKIAGMFRQDYEFWRAAIQSAKDTGEIRQDVDIEDTAMLFRQVFFGLSFEQSFLRGLDIKRLARELHFVYSLLKS</sequence>
<dbReference type="AlphaFoldDB" id="A0A1B1S7W6"/>
<dbReference type="Proteomes" id="UP000186351">
    <property type="component" value="Chromosome"/>
</dbReference>
<organism evidence="6 7">
    <name type="scientific">Muribaculum intestinale</name>
    <dbReference type="NCBI Taxonomy" id="1796646"/>
    <lineage>
        <taxon>Bacteria</taxon>
        <taxon>Pseudomonadati</taxon>
        <taxon>Bacteroidota</taxon>
        <taxon>Bacteroidia</taxon>
        <taxon>Bacteroidales</taxon>
        <taxon>Muribaculaceae</taxon>
        <taxon>Muribaculum</taxon>
    </lineage>
</organism>
<evidence type="ECO:0000256" key="1">
    <source>
        <dbReference type="ARBA" id="ARBA00023015"/>
    </source>
</evidence>
<dbReference type="InterPro" id="IPR001647">
    <property type="entry name" value="HTH_TetR"/>
</dbReference>
<reference evidence="7" key="1">
    <citation type="submission" date="2016-04" db="EMBL/GenBank/DDBJ databases">
        <title>Complete Genome Sequences of Twelve Strains of a Stable Defined Moderately Diverse Mouse Microbiota 2 (sDMDMm2).</title>
        <authorList>
            <person name="Uchimura Y."/>
            <person name="Wyss M."/>
            <person name="Brugiroux S."/>
            <person name="Limenitakis J.P."/>
            <person name="Stecher B."/>
            <person name="McCoy K.D."/>
            <person name="Macpherson A.J."/>
        </authorList>
    </citation>
    <scope>NUCLEOTIDE SEQUENCE [LARGE SCALE GENOMIC DNA]</scope>
    <source>
        <strain evidence="7">YL27</strain>
    </source>
</reference>
<dbReference type="PANTHER" id="PTHR47506">
    <property type="entry name" value="TRANSCRIPTIONAL REGULATORY PROTEIN"/>
    <property type="match status" value="1"/>
</dbReference>
<dbReference type="EMBL" id="CP015402">
    <property type="protein sequence ID" value="ANU62893.1"/>
    <property type="molecule type" value="Genomic_DNA"/>
</dbReference>
<feature type="DNA-binding region" description="H-T-H motif" evidence="4">
    <location>
        <begin position="25"/>
        <end position="44"/>
    </location>
</feature>
<accession>A0A1B1S7W6</accession>
<evidence type="ECO:0000256" key="4">
    <source>
        <dbReference type="PROSITE-ProRule" id="PRU00335"/>
    </source>
</evidence>
<evidence type="ECO:0000256" key="3">
    <source>
        <dbReference type="ARBA" id="ARBA00023163"/>
    </source>
</evidence>
<evidence type="ECO:0000313" key="7">
    <source>
        <dbReference type="Proteomes" id="UP000186351"/>
    </source>
</evidence>
<name>A0A1B1S7W6_9BACT</name>
<dbReference type="InterPro" id="IPR009057">
    <property type="entry name" value="Homeodomain-like_sf"/>
</dbReference>
<dbReference type="SUPFAM" id="SSF48498">
    <property type="entry name" value="Tetracyclin repressor-like, C-terminal domain"/>
    <property type="match status" value="1"/>
</dbReference>
<dbReference type="PANTHER" id="PTHR47506:SF6">
    <property type="entry name" value="HTH-TYPE TRANSCRIPTIONAL REPRESSOR NEMR"/>
    <property type="match status" value="1"/>
</dbReference>
<keyword evidence="1" id="KW-0805">Transcription regulation</keyword>
<accession>A0A1Z2XDW2</accession>
<keyword evidence="7" id="KW-1185">Reference proteome</keyword>
<evidence type="ECO:0000259" key="5">
    <source>
        <dbReference type="PROSITE" id="PS50977"/>
    </source>
</evidence>
<dbReference type="InterPro" id="IPR036271">
    <property type="entry name" value="Tet_transcr_reg_TetR-rel_C_sf"/>
</dbReference>
<dbReference type="STRING" id="1796646.A4V02_03590"/>
<gene>
    <name evidence="6" type="ORF">A4V02_03590</name>
</gene>
<dbReference type="OrthoDB" id="1092847at2"/>